<keyword evidence="5" id="KW-1133">Transmembrane helix</keyword>
<evidence type="ECO:0000313" key="11">
    <source>
        <dbReference type="Proteomes" id="UP000494040"/>
    </source>
</evidence>
<comment type="subcellular location">
    <subcellularLocation>
        <location evidence="1">Membrane</location>
        <topology evidence="1">Lipid-anchor</topology>
        <topology evidence="1">GPI-anchor</topology>
    </subcellularLocation>
</comment>
<name>A0A8I6RR40_CIMLE</name>
<dbReference type="GO" id="GO:0032222">
    <property type="term" value="P:regulation of synaptic transmission, cholinergic"/>
    <property type="evidence" value="ECO:0007669"/>
    <property type="project" value="InterPro"/>
</dbReference>
<dbReference type="KEGG" id="clec:106665012"/>
<organism evidence="10 11">
    <name type="scientific">Cimex lectularius</name>
    <name type="common">Bed bug</name>
    <name type="synonym">Acanthia lectularia</name>
    <dbReference type="NCBI Taxonomy" id="79782"/>
    <lineage>
        <taxon>Eukaryota</taxon>
        <taxon>Metazoa</taxon>
        <taxon>Ecdysozoa</taxon>
        <taxon>Arthropoda</taxon>
        <taxon>Hexapoda</taxon>
        <taxon>Insecta</taxon>
        <taxon>Pterygota</taxon>
        <taxon>Neoptera</taxon>
        <taxon>Paraneoptera</taxon>
        <taxon>Hemiptera</taxon>
        <taxon>Heteroptera</taxon>
        <taxon>Panheteroptera</taxon>
        <taxon>Cimicomorpha</taxon>
        <taxon>Cimicidae</taxon>
        <taxon>Cimex</taxon>
    </lineage>
</organism>
<proteinExistence type="predicted"/>
<evidence type="ECO:0000256" key="7">
    <source>
        <dbReference type="ARBA" id="ARBA00023180"/>
    </source>
</evidence>
<dbReference type="GeneID" id="106665012"/>
<keyword evidence="2" id="KW-0336">GPI-anchor</keyword>
<dbReference type="InterPro" id="IPR045860">
    <property type="entry name" value="Snake_toxin-like_sf"/>
</dbReference>
<protein>
    <recommendedName>
        <fullName evidence="12">Protein sleepless</fullName>
    </recommendedName>
</protein>
<sequence>MRFLLLFCATACFVPLGLGIKCYKCTSDNSDFCGDKFDAKKATVENCPTRNAHETCGYVEFEHNNKLATHRDCGGPYNDCNILLSSLSQTYHINSLTACKFCTGDLCNSATNLQVTGPIIFAVLSTVYMFL</sequence>
<accession>A0A8I6RR40</accession>
<keyword evidence="3" id="KW-0812">Transmembrane</keyword>
<evidence type="ECO:0000256" key="3">
    <source>
        <dbReference type="ARBA" id="ARBA00022692"/>
    </source>
</evidence>
<dbReference type="PANTHER" id="PTHR33562:SF28">
    <property type="entry name" value="PROTEIN QUIVER"/>
    <property type="match status" value="1"/>
</dbReference>
<dbReference type="AlphaFoldDB" id="A0A8I6RR40"/>
<evidence type="ECO:0000313" key="10">
    <source>
        <dbReference type="EnsemblMetazoa" id="XP_014246616.1"/>
    </source>
</evidence>
<evidence type="ECO:0000256" key="1">
    <source>
        <dbReference type="ARBA" id="ARBA00004589"/>
    </source>
</evidence>
<dbReference type="InterPro" id="IPR050975">
    <property type="entry name" value="Sleep_regulator"/>
</dbReference>
<keyword evidence="11" id="KW-1185">Reference proteome</keyword>
<dbReference type="GO" id="GO:0030431">
    <property type="term" value="P:sleep"/>
    <property type="evidence" value="ECO:0007669"/>
    <property type="project" value="InterPro"/>
</dbReference>
<dbReference type="SUPFAM" id="SSF57302">
    <property type="entry name" value="Snake toxin-like"/>
    <property type="match status" value="1"/>
</dbReference>
<evidence type="ECO:0000256" key="6">
    <source>
        <dbReference type="ARBA" id="ARBA00023136"/>
    </source>
</evidence>
<evidence type="ECO:0000256" key="2">
    <source>
        <dbReference type="ARBA" id="ARBA00022622"/>
    </source>
</evidence>
<evidence type="ECO:0000256" key="4">
    <source>
        <dbReference type="ARBA" id="ARBA00022729"/>
    </source>
</evidence>
<evidence type="ECO:0000256" key="5">
    <source>
        <dbReference type="ARBA" id="ARBA00022989"/>
    </source>
</evidence>
<evidence type="ECO:0000256" key="9">
    <source>
        <dbReference type="SAM" id="SignalP"/>
    </source>
</evidence>
<feature type="signal peptide" evidence="9">
    <location>
        <begin position="1"/>
        <end position="19"/>
    </location>
</feature>
<dbReference type="Proteomes" id="UP000494040">
    <property type="component" value="Unassembled WGS sequence"/>
</dbReference>
<evidence type="ECO:0008006" key="12">
    <source>
        <dbReference type="Google" id="ProtNLM"/>
    </source>
</evidence>
<dbReference type="Pfam" id="PF17064">
    <property type="entry name" value="QVR"/>
    <property type="match status" value="1"/>
</dbReference>
<keyword evidence="4 9" id="KW-0732">Signal</keyword>
<reference evidence="10" key="1">
    <citation type="submission" date="2022-01" db="UniProtKB">
        <authorList>
            <consortium name="EnsemblMetazoa"/>
        </authorList>
    </citation>
    <scope>IDENTIFICATION</scope>
</reference>
<dbReference type="InterPro" id="IPR031424">
    <property type="entry name" value="QVR-like"/>
</dbReference>
<dbReference type="PANTHER" id="PTHR33562">
    <property type="entry name" value="ATILLA, ISOFORM B-RELATED-RELATED"/>
    <property type="match status" value="1"/>
</dbReference>
<keyword evidence="7" id="KW-0325">Glycoprotein</keyword>
<dbReference type="RefSeq" id="XP_014246616.1">
    <property type="nucleotide sequence ID" value="XM_014391130.2"/>
</dbReference>
<evidence type="ECO:0000256" key="8">
    <source>
        <dbReference type="ARBA" id="ARBA00023288"/>
    </source>
</evidence>
<dbReference type="GO" id="GO:0098552">
    <property type="term" value="C:side of membrane"/>
    <property type="evidence" value="ECO:0007669"/>
    <property type="project" value="UniProtKB-KW"/>
</dbReference>
<feature type="chain" id="PRO_5035207188" description="Protein sleepless" evidence="9">
    <location>
        <begin position="20"/>
        <end position="131"/>
    </location>
</feature>
<keyword evidence="6" id="KW-0472">Membrane</keyword>
<dbReference type="EnsemblMetazoa" id="XM_014391130.2">
    <property type="protein sequence ID" value="XP_014246616.1"/>
    <property type="gene ID" value="LOC106665012"/>
</dbReference>
<keyword evidence="8" id="KW-0449">Lipoprotein</keyword>